<keyword evidence="2" id="KW-1185">Reference proteome</keyword>
<comment type="caution">
    <text evidence="1">The sequence shown here is derived from an EMBL/GenBank/DDBJ whole genome shotgun (WGS) entry which is preliminary data.</text>
</comment>
<evidence type="ECO:0000313" key="2">
    <source>
        <dbReference type="Proteomes" id="UP001157502"/>
    </source>
</evidence>
<gene>
    <name evidence="1" type="ORF">DPEC_G00355870</name>
</gene>
<proteinExistence type="predicted"/>
<dbReference type="Proteomes" id="UP001157502">
    <property type="component" value="Chromosome 37"/>
</dbReference>
<sequence>MEEETSPDVIIRVRRKKFTWSEQQTLQFINLRMEHDAQFTGHRKASAYGFGVVIKEMGLANSITNVQAAKKWENLKKKYKDLILRAGTDGGEVTAANWPFFAAMHTALQLRDSIRPLNIISTAVDSDDEEPDEVASTSAPDPSTTLYLPEGSKNTKPKKRKNEVLEYLKVYTERQEKRQREMDEREEERERKKMEQMDKLIAIFGKLVEKQ</sequence>
<organism evidence="1 2">
    <name type="scientific">Dallia pectoralis</name>
    <name type="common">Alaska blackfish</name>
    <dbReference type="NCBI Taxonomy" id="75939"/>
    <lineage>
        <taxon>Eukaryota</taxon>
        <taxon>Metazoa</taxon>
        <taxon>Chordata</taxon>
        <taxon>Craniata</taxon>
        <taxon>Vertebrata</taxon>
        <taxon>Euteleostomi</taxon>
        <taxon>Actinopterygii</taxon>
        <taxon>Neopterygii</taxon>
        <taxon>Teleostei</taxon>
        <taxon>Protacanthopterygii</taxon>
        <taxon>Esociformes</taxon>
        <taxon>Umbridae</taxon>
        <taxon>Dallia</taxon>
    </lineage>
</organism>
<protein>
    <submittedName>
        <fullName evidence="1">Uncharacterized protein</fullName>
    </submittedName>
</protein>
<dbReference type="EMBL" id="CM055764">
    <property type="protein sequence ID" value="KAJ7984541.1"/>
    <property type="molecule type" value="Genomic_DNA"/>
</dbReference>
<name>A0ACC2EZN5_DALPE</name>
<accession>A0ACC2EZN5</accession>
<reference evidence="1" key="1">
    <citation type="submission" date="2021-05" db="EMBL/GenBank/DDBJ databases">
        <authorList>
            <person name="Pan Q."/>
            <person name="Jouanno E."/>
            <person name="Zahm M."/>
            <person name="Klopp C."/>
            <person name="Cabau C."/>
            <person name="Louis A."/>
            <person name="Berthelot C."/>
            <person name="Parey E."/>
            <person name="Roest Crollius H."/>
            <person name="Montfort J."/>
            <person name="Robinson-Rechavi M."/>
            <person name="Bouchez O."/>
            <person name="Lampietro C."/>
            <person name="Lopez Roques C."/>
            <person name="Donnadieu C."/>
            <person name="Postlethwait J."/>
            <person name="Bobe J."/>
            <person name="Dillon D."/>
            <person name="Chandos A."/>
            <person name="von Hippel F."/>
            <person name="Guiguen Y."/>
        </authorList>
    </citation>
    <scope>NUCLEOTIDE SEQUENCE</scope>
    <source>
        <strain evidence="1">YG-Jan2019</strain>
    </source>
</reference>
<evidence type="ECO:0000313" key="1">
    <source>
        <dbReference type="EMBL" id="KAJ7984541.1"/>
    </source>
</evidence>